<dbReference type="GO" id="GO:0016787">
    <property type="term" value="F:hydrolase activity"/>
    <property type="evidence" value="ECO:0007669"/>
    <property type="project" value="UniProtKB-KW"/>
</dbReference>
<reference evidence="1 2" key="1">
    <citation type="submission" date="2023-08" db="EMBL/GenBank/DDBJ databases">
        <title>Pathogen: clinical or host-associated sample.</title>
        <authorList>
            <person name="Hergert J."/>
            <person name="Casey R."/>
            <person name="Wagner J."/>
            <person name="Young E.L."/>
            <person name="Oakeson K.F."/>
        </authorList>
    </citation>
    <scope>NUCLEOTIDE SEQUENCE [LARGE SCALE GENOMIC DNA]</scope>
    <source>
        <strain evidence="1 2">1760953</strain>
        <plasmid evidence="1 2">unnamed2</plasmid>
    </source>
</reference>
<dbReference type="PANTHER" id="PTHR36513:SF1">
    <property type="entry name" value="TRANSMEMBRANE PROTEIN"/>
    <property type="match status" value="1"/>
</dbReference>
<name>A0AA50CRK7_9HYPH</name>
<sequence length="364" mass="39296">MLLLISSLLTACAGRPGPELLIETAATSPGAKVTTVYVATTRKRDENGIYTSGRSRDVNYLRYRISIPPGHKVGNIEWPKSKPNPKTDFVTVEQQLLDSKTFEAEVTRKRNGKPPSAGVFVHGYNTNFTEAVYRVAQMASDAGVDAAPILFAWPSEGALRGYVADKDAVAFSRDQLADLLATLARAQTQGPITLVGHSMGGWLTTEAVRQLRLTGQNAVIRRLQVVLAAPDIDVDVFSGQMAVIGSLTPPMTILVSKDDRALQVSEFLSTERQRLGRIDVTDPRVEEATRQANVQVIDISDIEASDGFRHNRFVRLAALYPKLSGRNGNDAAPNLRHAGAFVFNSAGAVISSPFVLAGKIVGGN</sequence>
<dbReference type="Gene3D" id="3.40.50.1820">
    <property type="entry name" value="alpha/beta hydrolase"/>
    <property type="match status" value="1"/>
</dbReference>
<dbReference type="InterPro" id="IPR010297">
    <property type="entry name" value="DUF900_hydrolase"/>
</dbReference>
<dbReference type="InterPro" id="IPR014586">
    <property type="entry name" value="UCP033909"/>
</dbReference>
<protein>
    <submittedName>
        <fullName evidence="1">Alpha/beta fold hydrolase</fullName>
    </submittedName>
</protein>
<dbReference type="PANTHER" id="PTHR36513">
    <property type="entry name" value="ABC TRANSMEMBRANE TYPE-1 DOMAIN-CONTAINING PROTEIN"/>
    <property type="match status" value="1"/>
</dbReference>
<keyword evidence="1" id="KW-0614">Plasmid</keyword>
<dbReference type="EMBL" id="CP132304">
    <property type="protein sequence ID" value="WLS00791.1"/>
    <property type="molecule type" value="Genomic_DNA"/>
</dbReference>
<gene>
    <name evidence="1" type="ORF">Q9313_24685</name>
</gene>
<keyword evidence="1" id="KW-0378">Hydrolase</keyword>
<dbReference type="InterPro" id="IPR029058">
    <property type="entry name" value="AB_hydrolase_fold"/>
</dbReference>
<dbReference type="PIRSF" id="PIRSF033909">
    <property type="entry name" value="UCP033909"/>
    <property type="match status" value="1"/>
</dbReference>
<dbReference type="RefSeq" id="WP_306040718.1">
    <property type="nucleotide sequence ID" value="NZ_CP132304.1"/>
</dbReference>
<geneLocation type="plasmid" evidence="1 2">
    <name>unnamed2</name>
</geneLocation>
<organism evidence="1 2">
    <name type="scientific">Shinella sumterensis</name>
    <dbReference type="NCBI Taxonomy" id="1967501"/>
    <lineage>
        <taxon>Bacteria</taxon>
        <taxon>Pseudomonadati</taxon>
        <taxon>Pseudomonadota</taxon>
        <taxon>Alphaproteobacteria</taxon>
        <taxon>Hyphomicrobiales</taxon>
        <taxon>Rhizobiaceae</taxon>
        <taxon>Shinella</taxon>
    </lineage>
</organism>
<keyword evidence="2" id="KW-1185">Reference proteome</keyword>
<accession>A0AA50CRK7</accession>
<proteinExistence type="predicted"/>
<dbReference type="Proteomes" id="UP001234585">
    <property type="component" value="Plasmid unnamed2"/>
</dbReference>
<evidence type="ECO:0000313" key="1">
    <source>
        <dbReference type="EMBL" id="WLS00791.1"/>
    </source>
</evidence>
<dbReference type="AlphaFoldDB" id="A0AA50CRK7"/>
<dbReference type="Pfam" id="PF05990">
    <property type="entry name" value="DUF900"/>
    <property type="match status" value="1"/>
</dbReference>
<dbReference type="SUPFAM" id="SSF53474">
    <property type="entry name" value="alpha/beta-Hydrolases"/>
    <property type="match status" value="1"/>
</dbReference>
<evidence type="ECO:0000313" key="2">
    <source>
        <dbReference type="Proteomes" id="UP001234585"/>
    </source>
</evidence>